<evidence type="ECO:0000256" key="1">
    <source>
        <dbReference type="ARBA" id="ARBA00022723"/>
    </source>
</evidence>
<sequence>MPSSLQSTHEIDLPLIDISQFPQDFDEQEVNRLQYLPGLAKLSDACKEWGFFLLVNHGVPQELLQKVQTVSRDLLSMPAEVKDRVTGCNPIDSYYRSPNYESIRFINIANSDSAGEMSPKIWPQKESSYCCETLGTYAVCLSNLAQKIIKMILASLGLDVDSFYRADFEICSSVLRVNGYSSNEKSIGEEALLAHTDPVCLTILYQDDVGGLQIRSKEGNWFTVKPRSHSFVVNVGDCLKAWSNGRYRSAEHRVVYTGWKDRMSIGLFYVFPDDAQIWAPTELVDEENPRRYKPFINSQLKHEIRTNKEDKEKATALERFAGI</sequence>
<dbReference type="GO" id="GO:0016491">
    <property type="term" value="F:oxidoreductase activity"/>
    <property type="evidence" value="ECO:0007669"/>
    <property type="project" value="UniProtKB-KW"/>
</dbReference>
<accession>A0AA38GMN2</accession>
<reference evidence="5 6" key="1">
    <citation type="journal article" date="2021" name="Nat. Plants">
        <title>The Taxus genome provides insights into paclitaxel biosynthesis.</title>
        <authorList>
            <person name="Xiong X."/>
            <person name="Gou J."/>
            <person name="Liao Q."/>
            <person name="Li Y."/>
            <person name="Zhou Q."/>
            <person name="Bi G."/>
            <person name="Li C."/>
            <person name="Du R."/>
            <person name="Wang X."/>
            <person name="Sun T."/>
            <person name="Guo L."/>
            <person name="Liang H."/>
            <person name="Lu P."/>
            <person name="Wu Y."/>
            <person name="Zhang Z."/>
            <person name="Ro D.K."/>
            <person name="Shang Y."/>
            <person name="Huang S."/>
            <person name="Yan J."/>
        </authorList>
    </citation>
    <scope>NUCLEOTIDE SEQUENCE [LARGE SCALE GENOMIC DNA]</scope>
    <source>
        <strain evidence="5">Ta-2019</strain>
    </source>
</reference>
<protein>
    <recommendedName>
        <fullName evidence="4">Fe2OG dioxygenase domain-containing protein</fullName>
    </recommendedName>
</protein>
<organism evidence="5 6">
    <name type="scientific">Taxus chinensis</name>
    <name type="common">Chinese yew</name>
    <name type="synonym">Taxus wallichiana var. chinensis</name>
    <dbReference type="NCBI Taxonomy" id="29808"/>
    <lineage>
        <taxon>Eukaryota</taxon>
        <taxon>Viridiplantae</taxon>
        <taxon>Streptophyta</taxon>
        <taxon>Embryophyta</taxon>
        <taxon>Tracheophyta</taxon>
        <taxon>Spermatophyta</taxon>
        <taxon>Pinopsida</taxon>
        <taxon>Pinidae</taxon>
        <taxon>Conifers II</taxon>
        <taxon>Cupressales</taxon>
        <taxon>Taxaceae</taxon>
        <taxon>Taxus</taxon>
    </lineage>
</organism>
<dbReference type="InterPro" id="IPR027443">
    <property type="entry name" value="IPNS-like_sf"/>
</dbReference>
<comment type="similarity">
    <text evidence="3">Belongs to the iron/ascorbate-dependent oxidoreductase family.</text>
</comment>
<proteinExistence type="inferred from homology"/>
<keyword evidence="2 3" id="KW-0408">Iron</keyword>
<dbReference type="AlphaFoldDB" id="A0AA38GMN2"/>
<dbReference type="GO" id="GO:0046872">
    <property type="term" value="F:metal ion binding"/>
    <property type="evidence" value="ECO:0007669"/>
    <property type="project" value="UniProtKB-KW"/>
</dbReference>
<dbReference type="PROSITE" id="PS51471">
    <property type="entry name" value="FE2OG_OXY"/>
    <property type="match status" value="1"/>
</dbReference>
<dbReference type="Pfam" id="PF03171">
    <property type="entry name" value="2OG-FeII_Oxy"/>
    <property type="match status" value="1"/>
</dbReference>
<dbReference type="Proteomes" id="UP000824469">
    <property type="component" value="Unassembled WGS sequence"/>
</dbReference>
<evidence type="ECO:0000256" key="2">
    <source>
        <dbReference type="ARBA" id="ARBA00023004"/>
    </source>
</evidence>
<keyword evidence="1 3" id="KW-0479">Metal-binding</keyword>
<gene>
    <name evidence="5" type="ORF">KI387_005347</name>
</gene>
<keyword evidence="3" id="KW-0560">Oxidoreductase</keyword>
<evidence type="ECO:0000256" key="3">
    <source>
        <dbReference type="RuleBase" id="RU003682"/>
    </source>
</evidence>
<evidence type="ECO:0000259" key="4">
    <source>
        <dbReference type="PROSITE" id="PS51471"/>
    </source>
</evidence>
<dbReference type="PANTHER" id="PTHR47990">
    <property type="entry name" value="2-OXOGLUTARATE (2OG) AND FE(II)-DEPENDENT OXYGENASE SUPERFAMILY PROTEIN-RELATED"/>
    <property type="match status" value="1"/>
</dbReference>
<dbReference type="EMBL" id="JAHRHJ020000002">
    <property type="protein sequence ID" value="KAH9325169.1"/>
    <property type="molecule type" value="Genomic_DNA"/>
</dbReference>
<dbReference type="Pfam" id="PF14226">
    <property type="entry name" value="DIOX_N"/>
    <property type="match status" value="1"/>
</dbReference>
<dbReference type="InterPro" id="IPR050231">
    <property type="entry name" value="Iron_ascorbate_oxido_reductase"/>
</dbReference>
<dbReference type="SUPFAM" id="SSF51197">
    <property type="entry name" value="Clavaminate synthase-like"/>
    <property type="match status" value="1"/>
</dbReference>
<feature type="domain" description="Fe2OG dioxygenase" evidence="4">
    <location>
        <begin position="171"/>
        <end position="272"/>
    </location>
</feature>
<dbReference type="InterPro" id="IPR005123">
    <property type="entry name" value="Oxoglu/Fe-dep_dioxygenase_dom"/>
</dbReference>
<name>A0AA38GMN2_TAXCH</name>
<dbReference type="Gene3D" id="2.60.120.330">
    <property type="entry name" value="B-lactam Antibiotic, Isopenicillin N Synthase, Chain"/>
    <property type="match status" value="1"/>
</dbReference>
<comment type="caution">
    <text evidence="5">The sequence shown here is derived from an EMBL/GenBank/DDBJ whole genome shotgun (WGS) entry which is preliminary data.</text>
</comment>
<dbReference type="OMA" id="ISGDMYQ"/>
<evidence type="ECO:0000313" key="6">
    <source>
        <dbReference type="Proteomes" id="UP000824469"/>
    </source>
</evidence>
<keyword evidence="6" id="KW-1185">Reference proteome</keyword>
<dbReference type="InterPro" id="IPR026992">
    <property type="entry name" value="DIOX_N"/>
</dbReference>
<evidence type="ECO:0000313" key="5">
    <source>
        <dbReference type="EMBL" id="KAH9325169.1"/>
    </source>
</evidence>
<dbReference type="InterPro" id="IPR044861">
    <property type="entry name" value="IPNS-like_FE2OG_OXY"/>
</dbReference>